<organism evidence="1 2">
    <name type="scientific">Paramecium tetraurelia</name>
    <dbReference type="NCBI Taxonomy" id="5888"/>
    <lineage>
        <taxon>Eukaryota</taxon>
        <taxon>Sar</taxon>
        <taxon>Alveolata</taxon>
        <taxon>Ciliophora</taxon>
        <taxon>Intramacronucleata</taxon>
        <taxon>Oligohymenophorea</taxon>
        <taxon>Peniculida</taxon>
        <taxon>Parameciidae</taxon>
        <taxon>Paramecium</taxon>
    </lineage>
</organism>
<dbReference type="KEGG" id="ptm:GSPATT00038721001"/>
<evidence type="ECO:0000313" key="1">
    <source>
        <dbReference type="EMBL" id="CAK72104.1"/>
    </source>
</evidence>
<accession>A0CMT7</accession>
<name>A0CMT7_PARTE</name>
<dbReference type="GeneID" id="5025286"/>
<proteinExistence type="predicted"/>
<reference evidence="1 2" key="1">
    <citation type="journal article" date="2006" name="Nature">
        <title>Global trends of whole-genome duplications revealed by the ciliate Paramecium tetraurelia.</title>
        <authorList>
            <consortium name="Genoscope"/>
            <person name="Aury J.-M."/>
            <person name="Jaillon O."/>
            <person name="Duret L."/>
            <person name="Noel B."/>
            <person name="Jubin C."/>
            <person name="Porcel B.M."/>
            <person name="Segurens B."/>
            <person name="Daubin V."/>
            <person name="Anthouard V."/>
            <person name="Aiach N."/>
            <person name="Arnaiz O."/>
            <person name="Billaut A."/>
            <person name="Beisson J."/>
            <person name="Blanc I."/>
            <person name="Bouhouche K."/>
            <person name="Camara F."/>
            <person name="Duharcourt S."/>
            <person name="Guigo R."/>
            <person name="Gogendeau D."/>
            <person name="Katinka M."/>
            <person name="Keller A.-M."/>
            <person name="Kissmehl R."/>
            <person name="Klotz C."/>
            <person name="Koll F."/>
            <person name="Le Moue A."/>
            <person name="Lepere C."/>
            <person name="Malinsky S."/>
            <person name="Nowacki M."/>
            <person name="Nowak J.K."/>
            <person name="Plattner H."/>
            <person name="Poulain J."/>
            <person name="Ruiz F."/>
            <person name="Serrano V."/>
            <person name="Zagulski M."/>
            <person name="Dessen P."/>
            <person name="Betermier M."/>
            <person name="Weissenbach J."/>
            <person name="Scarpelli C."/>
            <person name="Schachter V."/>
            <person name="Sperling L."/>
            <person name="Meyer E."/>
            <person name="Cohen J."/>
            <person name="Wincker P."/>
        </authorList>
    </citation>
    <scope>NUCLEOTIDE SEQUENCE [LARGE SCALE GENOMIC DNA]</scope>
    <source>
        <strain evidence="1 2">Stock d4-2</strain>
    </source>
</reference>
<gene>
    <name evidence="1" type="ORF">GSPATT00038721001</name>
</gene>
<dbReference type="EMBL" id="CT868112">
    <property type="protein sequence ID" value="CAK72104.1"/>
    <property type="molecule type" value="Genomic_DNA"/>
</dbReference>
<feature type="non-terminal residue" evidence="1">
    <location>
        <position position="1"/>
    </location>
</feature>
<protein>
    <submittedName>
        <fullName evidence="1">Uncharacterized protein</fullName>
    </submittedName>
</protein>
<keyword evidence="2" id="KW-1185">Reference proteome</keyword>
<dbReference type="HOGENOM" id="CLU_3130607_0_0_1"/>
<evidence type="ECO:0000313" key="2">
    <source>
        <dbReference type="Proteomes" id="UP000000600"/>
    </source>
</evidence>
<dbReference type="AlphaFoldDB" id="A0CMT7"/>
<dbReference type="RefSeq" id="XP_001439501.1">
    <property type="nucleotide sequence ID" value="XM_001439464.1"/>
</dbReference>
<dbReference type="Proteomes" id="UP000000600">
    <property type="component" value="Unassembled WGS sequence"/>
</dbReference>
<dbReference type="InParanoid" id="A0CMT7"/>
<sequence length="50" mass="5781">NIMIQTTSAMCLTCACLANLRAINEYVPWLVRIIVSHQEVICNLRIWQAY</sequence>